<protein>
    <submittedName>
        <fullName evidence="2">Uncharacterized protein</fullName>
    </submittedName>
</protein>
<keyword evidence="3" id="KW-1185">Reference proteome</keyword>
<proteinExistence type="predicted"/>
<dbReference type="InterPro" id="IPR015889">
    <property type="entry name" value="Intradiol_dOase_core"/>
</dbReference>
<dbReference type="SUPFAM" id="SSF49482">
    <property type="entry name" value="Aromatic compound dioxygenase"/>
    <property type="match status" value="1"/>
</dbReference>
<gene>
    <name evidence="2" type="ORF">GCM10022224_083970</name>
</gene>
<dbReference type="EMBL" id="BAAAZP010000187">
    <property type="protein sequence ID" value="GAA3705712.1"/>
    <property type="molecule type" value="Genomic_DNA"/>
</dbReference>
<accession>A0ABP7DJW2</accession>
<evidence type="ECO:0000313" key="2">
    <source>
        <dbReference type="EMBL" id="GAA3705712.1"/>
    </source>
</evidence>
<sequence length="99" mass="10505">MRSGVLNRPATQRTGSSSAVTPPQRAVLPGTGTPLTVSGYVFGLACQPLANVLLDFWPADRNGAYDNVTDNFRSGRWCRSRALMAPSGSSLVHKLSEAA</sequence>
<feature type="region of interest" description="Disordered" evidence="1">
    <location>
        <begin position="1"/>
        <end position="27"/>
    </location>
</feature>
<reference evidence="3" key="1">
    <citation type="journal article" date="2019" name="Int. J. Syst. Evol. Microbiol.">
        <title>The Global Catalogue of Microorganisms (GCM) 10K type strain sequencing project: providing services to taxonomists for standard genome sequencing and annotation.</title>
        <authorList>
            <consortium name="The Broad Institute Genomics Platform"/>
            <consortium name="The Broad Institute Genome Sequencing Center for Infectious Disease"/>
            <person name="Wu L."/>
            <person name="Ma J."/>
        </authorList>
    </citation>
    <scope>NUCLEOTIDE SEQUENCE [LARGE SCALE GENOMIC DNA]</scope>
    <source>
        <strain evidence="3">JCM 16904</strain>
    </source>
</reference>
<comment type="caution">
    <text evidence="2">The sequence shown here is derived from an EMBL/GenBank/DDBJ whole genome shotgun (WGS) entry which is preliminary data.</text>
</comment>
<dbReference type="Proteomes" id="UP001500902">
    <property type="component" value="Unassembled WGS sequence"/>
</dbReference>
<organism evidence="2 3">
    <name type="scientific">Nonomuraea antimicrobica</name>
    <dbReference type="NCBI Taxonomy" id="561173"/>
    <lineage>
        <taxon>Bacteria</taxon>
        <taxon>Bacillati</taxon>
        <taxon>Actinomycetota</taxon>
        <taxon>Actinomycetes</taxon>
        <taxon>Streptosporangiales</taxon>
        <taxon>Streptosporangiaceae</taxon>
        <taxon>Nonomuraea</taxon>
    </lineage>
</organism>
<evidence type="ECO:0000313" key="3">
    <source>
        <dbReference type="Proteomes" id="UP001500902"/>
    </source>
</evidence>
<dbReference type="RefSeq" id="WP_344891831.1">
    <property type="nucleotide sequence ID" value="NZ_BAAAZP010000187.1"/>
</dbReference>
<dbReference type="Gene3D" id="2.60.130.10">
    <property type="entry name" value="Aromatic compound dioxygenase"/>
    <property type="match status" value="1"/>
</dbReference>
<feature type="compositionally biased region" description="Polar residues" evidence="1">
    <location>
        <begin position="9"/>
        <end position="21"/>
    </location>
</feature>
<name>A0ABP7DJW2_9ACTN</name>
<evidence type="ECO:0000256" key="1">
    <source>
        <dbReference type="SAM" id="MobiDB-lite"/>
    </source>
</evidence>